<dbReference type="Proteomes" id="UP001237642">
    <property type="component" value="Unassembled WGS sequence"/>
</dbReference>
<dbReference type="PANTHER" id="PTHR36323:SF1">
    <property type="entry name" value="MYOTUBULARIN-LIKE PROTEIN"/>
    <property type="match status" value="1"/>
</dbReference>
<dbReference type="PANTHER" id="PTHR36323">
    <property type="entry name" value="MYOTUBULARIN-LIKE PROTEIN"/>
    <property type="match status" value="1"/>
</dbReference>
<protein>
    <submittedName>
        <fullName evidence="2">Uncharacterized protein</fullName>
    </submittedName>
</protein>
<reference evidence="2" key="2">
    <citation type="submission" date="2023-05" db="EMBL/GenBank/DDBJ databases">
        <authorList>
            <person name="Schelkunov M.I."/>
        </authorList>
    </citation>
    <scope>NUCLEOTIDE SEQUENCE</scope>
    <source>
        <strain evidence="2">Hsosn_3</strain>
        <tissue evidence="2">Leaf</tissue>
    </source>
</reference>
<feature type="compositionally biased region" description="Low complexity" evidence="1">
    <location>
        <begin position="17"/>
        <end position="29"/>
    </location>
</feature>
<dbReference type="EMBL" id="JAUIZM010000008">
    <property type="protein sequence ID" value="KAK1371895.1"/>
    <property type="molecule type" value="Genomic_DNA"/>
</dbReference>
<feature type="region of interest" description="Disordered" evidence="1">
    <location>
        <begin position="1"/>
        <end position="29"/>
    </location>
</feature>
<dbReference type="AlphaFoldDB" id="A0AAD8MDS2"/>
<evidence type="ECO:0000313" key="3">
    <source>
        <dbReference type="Proteomes" id="UP001237642"/>
    </source>
</evidence>
<comment type="caution">
    <text evidence="2">The sequence shown here is derived from an EMBL/GenBank/DDBJ whole genome shotgun (WGS) entry which is preliminary data.</text>
</comment>
<organism evidence="2 3">
    <name type="scientific">Heracleum sosnowskyi</name>
    <dbReference type="NCBI Taxonomy" id="360622"/>
    <lineage>
        <taxon>Eukaryota</taxon>
        <taxon>Viridiplantae</taxon>
        <taxon>Streptophyta</taxon>
        <taxon>Embryophyta</taxon>
        <taxon>Tracheophyta</taxon>
        <taxon>Spermatophyta</taxon>
        <taxon>Magnoliopsida</taxon>
        <taxon>eudicotyledons</taxon>
        <taxon>Gunneridae</taxon>
        <taxon>Pentapetalae</taxon>
        <taxon>asterids</taxon>
        <taxon>campanulids</taxon>
        <taxon>Apiales</taxon>
        <taxon>Apiaceae</taxon>
        <taxon>Apioideae</taxon>
        <taxon>apioid superclade</taxon>
        <taxon>Tordylieae</taxon>
        <taxon>Tordyliinae</taxon>
        <taxon>Heracleum</taxon>
    </lineage>
</organism>
<feature type="region of interest" description="Disordered" evidence="1">
    <location>
        <begin position="51"/>
        <end position="82"/>
    </location>
</feature>
<reference evidence="2" key="1">
    <citation type="submission" date="2023-02" db="EMBL/GenBank/DDBJ databases">
        <title>Genome of toxic invasive species Heracleum sosnowskyi carries increased number of genes despite the absence of recent whole-genome duplications.</title>
        <authorList>
            <person name="Schelkunov M."/>
            <person name="Shtratnikova V."/>
            <person name="Makarenko M."/>
            <person name="Klepikova A."/>
            <person name="Omelchenko D."/>
            <person name="Novikova G."/>
            <person name="Obukhova E."/>
            <person name="Bogdanov V."/>
            <person name="Penin A."/>
            <person name="Logacheva M."/>
        </authorList>
    </citation>
    <scope>NUCLEOTIDE SEQUENCE</scope>
    <source>
        <strain evidence="2">Hsosn_3</strain>
        <tissue evidence="2">Leaf</tissue>
    </source>
</reference>
<accession>A0AAD8MDS2</accession>
<evidence type="ECO:0000256" key="1">
    <source>
        <dbReference type="SAM" id="MobiDB-lite"/>
    </source>
</evidence>
<name>A0AAD8MDS2_9APIA</name>
<gene>
    <name evidence="2" type="ORF">POM88_037987</name>
</gene>
<evidence type="ECO:0000313" key="2">
    <source>
        <dbReference type="EMBL" id="KAK1371895.1"/>
    </source>
</evidence>
<proteinExistence type="predicted"/>
<sequence length="224" mass="24776">MGRNGSYNQIHHHRNLSASSTTTNSTTSTATTTTFLPLLCRTSMKDVAETSSCHKKNEPSSPKVSCMGQIKRHNNNNKINPTTHTTAKIRYTQLKKIFSGRNLLITTYTNTSTCARTTYCKDCRGCQPKSHVEDIKKKSCTRPKKEGGEHRRTESDNCGVVVPLNLAELDPPLPVLKLACRRRGEEEGGSLWKRRGGASRGLQIQPIQLPNNNSCLLITPPSVS</sequence>
<keyword evidence="3" id="KW-1185">Reference proteome</keyword>